<dbReference type="PRINTS" id="PR00416">
    <property type="entry name" value="EUTPISMRASEI"/>
</dbReference>
<dbReference type="Gene3D" id="3.30.66.10">
    <property type="entry name" value="DNA topoisomerase I domain"/>
    <property type="match status" value="1"/>
</dbReference>
<accession>H5XBB1</accession>
<evidence type="ECO:0000256" key="3">
    <source>
        <dbReference type="ARBA" id="ARBA00012891"/>
    </source>
</evidence>
<dbReference type="EC" id="5.6.2.1" evidence="3"/>
<feature type="domain" description="DNA topoisomerase IB N-terminal" evidence="9">
    <location>
        <begin position="21"/>
        <end position="69"/>
    </location>
</feature>
<dbReference type="EMBL" id="CM001439">
    <property type="protein sequence ID" value="EHR49346.1"/>
    <property type="molecule type" value="Genomic_DNA"/>
</dbReference>
<evidence type="ECO:0000256" key="4">
    <source>
        <dbReference type="ARBA" id="ARBA00023029"/>
    </source>
</evidence>
<dbReference type="Gene3D" id="1.10.132.120">
    <property type="match status" value="1"/>
</dbReference>
<sequence length="353" mass="39455">MRLHRSDLSRPGIRRRRSGKGFRYVQPDGSPLRDEDTAARIRGLAIPPAWRGVWICPRPDGHIQAIGVDGAGRRQYLYHSQWRRARDEEKHKRVAALGAILPRLRARLREQLDAPGLGRERVLAAALRMIDRGVFRVGHEQYAEDNGSRGAATLLRDHVRIRRDELTFRFPAKGGAVATATLPDEQLAAVLTALRRRRTADPRLLAYRTANGWRNVRAEDVNERFKELAGEDFTVKDLRTWNATVLAAVGLGGTEPPSSQRATKRAISAVLRDVADELGNTPAVARRSYVDPRVITAFTDGLTIRSAVRRVGQHGLNDDDTRAHLERAVLRLLRKAGQNATAGAGCCRPQRRR</sequence>
<feature type="domain" description="DNA topoisomerase I catalytic core eukaryotic-type" evidence="8">
    <location>
        <begin position="80"/>
        <end position="286"/>
    </location>
</feature>
<evidence type="ECO:0000256" key="1">
    <source>
        <dbReference type="ARBA" id="ARBA00000213"/>
    </source>
</evidence>
<dbReference type="InterPro" id="IPR049331">
    <property type="entry name" value="Top1B_N_bact"/>
</dbReference>
<dbReference type="HOGENOM" id="CLU_046978_1_1_11"/>
<reference evidence="10 11" key="1">
    <citation type="journal article" date="2012" name="Stand. Genomic Sci.">
        <title>Genome sequence of the ocean sediment bacterium Saccharomonospora marina type strain (XMU15(T)).</title>
        <authorList>
            <person name="Klenk H.P."/>
            <person name="Lu M."/>
            <person name="Lucas S."/>
            <person name="Lapidus A."/>
            <person name="Copeland A."/>
            <person name="Pitluck S."/>
            <person name="Goodwin L.A."/>
            <person name="Han C."/>
            <person name="Tapia R."/>
            <person name="Brambilla E.M."/>
            <person name="Potter G."/>
            <person name="Land M."/>
            <person name="Ivanova N."/>
            <person name="Rohde M."/>
            <person name="Goker M."/>
            <person name="Detter J.C."/>
            <person name="Li W.J."/>
            <person name="Kyrpides N.C."/>
            <person name="Woyke T."/>
        </authorList>
    </citation>
    <scope>NUCLEOTIDE SEQUENCE [LARGE SCALE GENOMIC DNA]</scope>
    <source>
        <strain evidence="10 11">XMU15</strain>
    </source>
</reference>
<proteinExistence type="inferred from homology"/>
<evidence type="ECO:0000313" key="10">
    <source>
        <dbReference type="EMBL" id="EHR49346.1"/>
    </source>
</evidence>
<evidence type="ECO:0000313" key="11">
    <source>
        <dbReference type="Proteomes" id="UP000004926"/>
    </source>
</evidence>
<evidence type="ECO:0000259" key="9">
    <source>
        <dbReference type="Pfam" id="PF21338"/>
    </source>
</evidence>
<dbReference type="PROSITE" id="PS52038">
    <property type="entry name" value="TOPO_IB_2"/>
    <property type="match status" value="1"/>
</dbReference>
<evidence type="ECO:0000256" key="6">
    <source>
        <dbReference type="ARBA" id="ARBA00023235"/>
    </source>
</evidence>
<dbReference type="Pfam" id="PF01028">
    <property type="entry name" value="Topoisom_I"/>
    <property type="match status" value="1"/>
</dbReference>
<evidence type="ECO:0000259" key="8">
    <source>
        <dbReference type="Pfam" id="PF01028"/>
    </source>
</evidence>
<dbReference type="InterPro" id="IPR011010">
    <property type="entry name" value="DNA_brk_join_enz"/>
</dbReference>
<organism evidence="10 11">
    <name type="scientific">Saccharomonospora marina XMU15</name>
    <dbReference type="NCBI Taxonomy" id="882083"/>
    <lineage>
        <taxon>Bacteria</taxon>
        <taxon>Bacillati</taxon>
        <taxon>Actinomycetota</taxon>
        <taxon>Actinomycetes</taxon>
        <taxon>Pseudonocardiales</taxon>
        <taxon>Pseudonocardiaceae</taxon>
        <taxon>Saccharomonospora</taxon>
    </lineage>
</organism>
<dbReference type="GO" id="GO:0003677">
    <property type="term" value="F:DNA binding"/>
    <property type="evidence" value="ECO:0007669"/>
    <property type="project" value="UniProtKB-KW"/>
</dbReference>
<comment type="catalytic activity">
    <reaction evidence="1">
        <text>ATP-independent breakage of single-stranded DNA, followed by passage and rejoining.</text>
        <dbReference type="EC" id="5.6.2.1"/>
    </reaction>
</comment>
<dbReference type="InterPro" id="IPR013500">
    <property type="entry name" value="TopoI_cat_euk"/>
</dbReference>
<dbReference type="SUPFAM" id="SSF55869">
    <property type="entry name" value="DNA topoisomerase I domain"/>
    <property type="match status" value="1"/>
</dbReference>
<protein>
    <recommendedName>
        <fullName evidence="3">DNA topoisomerase</fullName>
        <ecNumber evidence="3">5.6.2.1</ecNumber>
    </recommendedName>
</protein>
<dbReference type="Pfam" id="PF21338">
    <property type="entry name" value="Top1B_N_bact"/>
    <property type="match status" value="1"/>
</dbReference>
<dbReference type="GO" id="GO:0003917">
    <property type="term" value="F:DNA topoisomerase type I (single strand cut, ATP-independent) activity"/>
    <property type="evidence" value="ECO:0007669"/>
    <property type="project" value="UniProtKB-EC"/>
</dbReference>
<feature type="region of interest" description="Disordered" evidence="7">
    <location>
        <begin position="1"/>
        <end position="33"/>
    </location>
</feature>
<dbReference type="SUPFAM" id="SSF56349">
    <property type="entry name" value="DNA breaking-rejoining enzymes"/>
    <property type="match status" value="1"/>
</dbReference>
<dbReference type="InterPro" id="IPR014711">
    <property type="entry name" value="TopoI_cat_a-hlx-sub_euk"/>
</dbReference>
<keyword evidence="5" id="KW-0238">DNA-binding</keyword>
<evidence type="ECO:0000256" key="5">
    <source>
        <dbReference type="ARBA" id="ARBA00023125"/>
    </source>
</evidence>
<comment type="similarity">
    <text evidence="2">Belongs to the type IB topoisomerase family.</text>
</comment>
<dbReference type="InterPro" id="IPR001631">
    <property type="entry name" value="TopoI"/>
</dbReference>
<dbReference type="InterPro" id="IPR035447">
    <property type="entry name" value="DNA_topo_I_N_sf"/>
</dbReference>
<dbReference type="RefSeq" id="WP_009152732.1">
    <property type="nucleotide sequence ID" value="NZ_CM001439.1"/>
</dbReference>
<dbReference type="GO" id="GO:0006265">
    <property type="term" value="P:DNA topological change"/>
    <property type="evidence" value="ECO:0007669"/>
    <property type="project" value="InterPro"/>
</dbReference>
<evidence type="ECO:0000256" key="2">
    <source>
        <dbReference type="ARBA" id="ARBA00006645"/>
    </source>
</evidence>
<dbReference type="Gene3D" id="3.90.15.10">
    <property type="entry name" value="Topoisomerase I, Chain A, domain 3"/>
    <property type="match status" value="1"/>
</dbReference>
<dbReference type="OrthoDB" id="9778962at2"/>
<dbReference type="Proteomes" id="UP000004926">
    <property type="component" value="Chromosome"/>
</dbReference>
<name>H5XBB1_9PSEU</name>
<dbReference type="AlphaFoldDB" id="H5XBB1"/>
<dbReference type="eggNOG" id="COG3569">
    <property type="taxonomic scope" value="Bacteria"/>
</dbReference>
<gene>
    <name evidence="10" type="ORF">SacmaDRAFT_1057</name>
</gene>
<dbReference type="STRING" id="882083.SacmaDRAFT_1057"/>
<keyword evidence="11" id="KW-1185">Reference proteome</keyword>
<evidence type="ECO:0000256" key="7">
    <source>
        <dbReference type="SAM" id="MobiDB-lite"/>
    </source>
</evidence>
<keyword evidence="6 10" id="KW-0413">Isomerase</keyword>
<keyword evidence="4" id="KW-0799">Topoisomerase</keyword>